<evidence type="ECO:0000256" key="3">
    <source>
        <dbReference type="ARBA" id="ARBA00022490"/>
    </source>
</evidence>
<comment type="subunit">
    <text evidence="9">Microtubule inner protein component of sperm flagellar doublet microtubules.</text>
</comment>
<evidence type="ECO:0000256" key="1">
    <source>
        <dbReference type="ARBA" id="ARBA00004611"/>
    </source>
</evidence>
<keyword evidence="5 10" id="KW-0175">Coiled coil</keyword>
<evidence type="ECO:0000256" key="4">
    <source>
        <dbReference type="ARBA" id="ARBA00022846"/>
    </source>
</evidence>
<evidence type="ECO:0000256" key="9">
    <source>
        <dbReference type="ARBA" id="ARBA00046435"/>
    </source>
</evidence>
<evidence type="ECO:0000256" key="7">
    <source>
        <dbReference type="ARBA" id="ARBA00023212"/>
    </source>
</evidence>
<evidence type="ECO:0000256" key="8">
    <source>
        <dbReference type="ARBA" id="ARBA00023273"/>
    </source>
</evidence>
<reference evidence="11 12" key="1">
    <citation type="journal article" date="2022" name="Nat. Ecol. Evol.">
        <title>A masculinizing supergene underlies an exaggerated male reproductive morph in a spider.</title>
        <authorList>
            <person name="Hendrickx F."/>
            <person name="De Corte Z."/>
            <person name="Sonet G."/>
            <person name="Van Belleghem S.M."/>
            <person name="Kostlbacher S."/>
            <person name="Vangestel C."/>
        </authorList>
    </citation>
    <scope>NUCLEOTIDE SEQUENCE [LARGE SCALE GENOMIC DNA]</scope>
    <source>
        <strain evidence="11">W744_W776</strain>
    </source>
</reference>
<keyword evidence="4" id="KW-0282">Flagellum</keyword>
<keyword evidence="7" id="KW-0206">Cytoskeleton</keyword>
<comment type="similarity">
    <text evidence="2">Belongs to the RIB43A family.</text>
</comment>
<dbReference type="AlphaFoldDB" id="A0AAV6VWM5"/>
<name>A0AAV6VWM5_9ARAC</name>
<evidence type="ECO:0008006" key="13">
    <source>
        <dbReference type="Google" id="ProtNLM"/>
    </source>
</evidence>
<evidence type="ECO:0000313" key="12">
    <source>
        <dbReference type="Proteomes" id="UP000827092"/>
    </source>
</evidence>
<organism evidence="11 12">
    <name type="scientific">Oedothorax gibbosus</name>
    <dbReference type="NCBI Taxonomy" id="931172"/>
    <lineage>
        <taxon>Eukaryota</taxon>
        <taxon>Metazoa</taxon>
        <taxon>Ecdysozoa</taxon>
        <taxon>Arthropoda</taxon>
        <taxon>Chelicerata</taxon>
        <taxon>Arachnida</taxon>
        <taxon>Araneae</taxon>
        <taxon>Araneomorphae</taxon>
        <taxon>Entelegynae</taxon>
        <taxon>Araneoidea</taxon>
        <taxon>Linyphiidae</taxon>
        <taxon>Erigoninae</taxon>
        <taxon>Oedothorax</taxon>
    </lineage>
</organism>
<comment type="caution">
    <text evidence="11">The sequence shown here is derived from an EMBL/GenBank/DDBJ whole genome shotgun (WGS) entry which is preliminary data.</text>
</comment>
<dbReference type="PANTHER" id="PTHR14517">
    <property type="entry name" value="RIB43A-RELATED"/>
    <property type="match status" value="1"/>
</dbReference>
<keyword evidence="12" id="KW-1185">Reference proteome</keyword>
<dbReference type="PANTHER" id="PTHR14517:SF6">
    <property type="entry name" value="RE41410P"/>
    <property type="match status" value="1"/>
</dbReference>
<proteinExistence type="inferred from homology"/>
<feature type="coiled-coil region" evidence="10">
    <location>
        <begin position="189"/>
        <end position="300"/>
    </location>
</feature>
<dbReference type="Proteomes" id="UP000827092">
    <property type="component" value="Unassembled WGS sequence"/>
</dbReference>
<dbReference type="InterPro" id="IPR008805">
    <property type="entry name" value="RIB43A"/>
</dbReference>
<comment type="subcellular location">
    <subcellularLocation>
        <location evidence="1">Cytoplasm</location>
        <location evidence="1">Cytoskeleton</location>
        <location evidence="1">Flagellum axoneme</location>
    </subcellularLocation>
</comment>
<keyword evidence="3" id="KW-0963">Cytoplasm</keyword>
<gene>
    <name evidence="11" type="ORF">JTE90_024961</name>
</gene>
<evidence type="ECO:0000256" key="6">
    <source>
        <dbReference type="ARBA" id="ARBA00023069"/>
    </source>
</evidence>
<evidence type="ECO:0000256" key="5">
    <source>
        <dbReference type="ARBA" id="ARBA00023054"/>
    </source>
</evidence>
<dbReference type="Pfam" id="PF05914">
    <property type="entry name" value="RIB43A"/>
    <property type="match status" value="1"/>
</dbReference>
<protein>
    <recommendedName>
        <fullName evidence="13">RIB43A-like with coiled-coils protein 2</fullName>
    </recommendedName>
</protein>
<keyword evidence="8" id="KW-0966">Cell projection</keyword>
<keyword evidence="6" id="KW-0969">Cilium</keyword>
<accession>A0AAV6VWM5</accession>
<sequence length="344" mass="42040">MDINRKRIVEECRRSRIFNAKQRQIGIDVKALNNQVRECRLIKEKEEENDRRFAEEAKWKSQLGELLERQKDDEIRERNKKLAEFWKTEQRAEERKEFDVYDPDQKKKPAYIVRSCSVSGLQKFECEDLERENRLLKQKKEVQDVLLQQILEKRMRKMKEETEKREWTSVMSQRDSYNQKMDELAMKRRQEASIALIAENQRLAKLKEESLARQKIEDNIEKEKDIEFHVHGCLLRETHGKEMSKEQLKEFYDEHLKQMAEKQKKKDQELYEKSLWDKQLRNMEDSFKRLEEERNNSRRKLDKDILLVNELLAQEQRRQQEFLNRVYTNVPSKEFFEQFNTTSR</sequence>
<evidence type="ECO:0000256" key="2">
    <source>
        <dbReference type="ARBA" id="ARBA00006875"/>
    </source>
</evidence>
<evidence type="ECO:0000256" key="10">
    <source>
        <dbReference type="SAM" id="Coils"/>
    </source>
</evidence>
<evidence type="ECO:0000313" key="11">
    <source>
        <dbReference type="EMBL" id="KAG8200176.1"/>
    </source>
</evidence>
<dbReference type="EMBL" id="JAFNEN010000018">
    <property type="protein sequence ID" value="KAG8200176.1"/>
    <property type="molecule type" value="Genomic_DNA"/>
</dbReference>